<dbReference type="PANTHER" id="PTHR48207">
    <property type="entry name" value="SUCCINATE--HYDROXYMETHYLGLUTARATE COA-TRANSFERASE"/>
    <property type="match status" value="1"/>
</dbReference>
<dbReference type="Gene3D" id="3.30.1540.10">
    <property type="entry name" value="formyl-coa transferase, domain 3"/>
    <property type="match status" value="1"/>
</dbReference>
<dbReference type="EC" id="2.8.3.-" evidence="3"/>
<evidence type="ECO:0000256" key="1">
    <source>
        <dbReference type="ARBA" id="ARBA00022679"/>
    </source>
</evidence>
<dbReference type="InterPro" id="IPR044855">
    <property type="entry name" value="CoA-Trfase_III_dom3_sf"/>
</dbReference>
<dbReference type="EMBL" id="JAWXXV010000001">
    <property type="protein sequence ID" value="MDX5985121.1"/>
    <property type="molecule type" value="Genomic_DNA"/>
</dbReference>
<name>A0ABU4PLU8_9SPHN</name>
<feature type="region of interest" description="Disordered" evidence="2">
    <location>
        <begin position="345"/>
        <end position="392"/>
    </location>
</feature>
<protein>
    <submittedName>
        <fullName evidence="3">CoA transferase</fullName>
        <ecNumber evidence="3">2.8.3.-</ecNumber>
    </submittedName>
</protein>
<evidence type="ECO:0000313" key="4">
    <source>
        <dbReference type="Proteomes" id="UP001279660"/>
    </source>
</evidence>
<organism evidence="3 4">
    <name type="scientific">Sphingomonas echinoides</name>
    <dbReference type="NCBI Taxonomy" id="59803"/>
    <lineage>
        <taxon>Bacteria</taxon>
        <taxon>Pseudomonadati</taxon>
        <taxon>Pseudomonadota</taxon>
        <taxon>Alphaproteobacteria</taxon>
        <taxon>Sphingomonadales</taxon>
        <taxon>Sphingomonadaceae</taxon>
        <taxon>Sphingomonas</taxon>
    </lineage>
</organism>
<accession>A0ABU4PLU8</accession>
<reference evidence="3 4" key="1">
    <citation type="submission" date="2023-11" db="EMBL/GenBank/DDBJ databases">
        <title>MicrobeMod: A computational toolkit for identifying prokaryotic methylation and restriction-modification with nanopore sequencing.</title>
        <authorList>
            <person name="Crits-Christoph A."/>
            <person name="Kang S.C."/>
            <person name="Lee H."/>
            <person name="Ostrov N."/>
        </authorList>
    </citation>
    <scope>NUCLEOTIDE SEQUENCE [LARGE SCALE GENOMIC DNA]</scope>
    <source>
        <strain evidence="3 4">ATCC 14820</strain>
    </source>
</reference>
<evidence type="ECO:0000256" key="2">
    <source>
        <dbReference type="SAM" id="MobiDB-lite"/>
    </source>
</evidence>
<dbReference type="Gene3D" id="3.40.50.10540">
    <property type="entry name" value="Crotonobetainyl-coa:carnitine coa-transferase, domain 1"/>
    <property type="match status" value="1"/>
</dbReference>
<sequence length="392" mass="40753">MIAAATYRGLRVLDLSTNIAGPYAALILADLGADVIKIERAPHGDDTRALPPRWNDDATVFLAMNRNKRSVLLDLKSDAGRAAVLTLAATADVVIESFPPGVAGKLGLDHQAFAAANPAIISCTVSAFGDGPLGATMPGYDALVQAVSGLMSLTGHPRSEPVRTGPSILDVTTGMWSAIAIQAALARRAAGAGGTRVTSSLMESAFALVAHQIQGLLATGEQPPKLGSGAPSAAPYRVYRASDGFVMIATASEPQFPRLCAALERPALAADDRFATMTARIANREALDEAIGSAVAEKDVATWLTLLGANGISSGRVNDLAEALDLPVARELRLFVEPVAVGNPTGLPMQRIPADPDGAGPRRPPPRLGEHSREVLAEAGLSETEIDALTRR</sequence>
<gene>
    <name evidence="3" type="ORF">SIL82_12695</name>
</gene>
<dbReference type="PANTHER" id="PTHR48207:SF4">
    <property type="entry name" value="BLL6097 PROTEIN"/>
    <property type="match status" value="1"/>
</dbReference>
<dbReference type="SUPFAM" id="SSF89796">
    <property type="entry name" value="CoA-transferase family III (CaiB/BaiF)"/>
    <property type="match status" value="1"/>
</dbReference>
<proteinExistence type="predicted"/>
<dbReference type="InterPro" id="IPR023606">
    <property type="entry name" value="CoA-Trfase_III_dom_1_sf"/>
</dbReference>
<dbReference type="Proteomes" id="UP001279660">
    <property type="component" value="Unassembled WGS sequence"/>
</dbReference>
<comment type="caution">
    <text evidence="3">The sequence shown here is derived from an EMBL/GenBank/DDBJ whole genome shotgun (WGS) entry which is preliminary data.</text>
</comment>
<evidence type="ECO:0000313" key="3">
    <source>
        <dbReference type="EMBL" id="MDX5985121.1"/>
    </source>
</evidence>
<keyword evidence="4" id="KW-1185">Reference proteome</keyword>
<keyword evidence="1 3" id="KW-0808">Transferase</keyword>
<dbReference type="GO" id="GO:0016740">
    <property type="term" value="F:transferase activity"/>
    <property type="evidence" value="ECO:0007669"/>
    <property type="project" value="UniProtKB-KW"/>
</dbReference>
<dbReference type="InterPro" id="IPR050483">
    <property type="entry name" value="CoA-transferase_III_domain"/>
</dbReference>
<dbReference type="RefSeq" id="WP_010402392.1">
    <property type="nucleotide sequence ID" value="NZ_JAWXXV010000001.1"/>
</dbReference>
<dbReference type="InterPro" id="IPR003673">
    <property type="entry name" value="CoA-Trfase_fam_III"/>
</dbReference>
<dbReference type="Pfam" id="PF02515">
    <property type="entry name" value="CoA_transf_3"/>
    <property type="match status" value="1"/>
</dbReference>